<dbReference type="Gene3D" id="1.10.3210.10">
    <property type="entry name" value="Hypothetical protein af1432"/>
    <property type="match status" value="1"/>
</dbReference>
<organism evidence="2 3">
    <name type="scientific">Rubripirellula lacrimiformis</name>
    <dbReference type="NCBI Taxonomy" id="1930273"/>
    <lineage>
        <taxon>Bacteria</taxon>
        <taxon>Pseudomonadati</taxon>
        <taxon>Planctomycetota</taxon>
        <taxon>Planctomycetia</taxon>
        <taxon>Pirellulales</taxon>
        <taxon>Pirellulaceae</taxon>
        <taxon>Rubripirellula</taxon>
    </lineage>
</organism>
<feature type="domain" description="HD-GYP" evidence="1">
    <location>
        <begin position="127"/>
        <end position="317"/>
    </location>
</feature>
<dbReference type="SMART" id="SM00471">
    <property type="entry name" value="HDc"/>
    <property type="match status" value="1"/>
</dbReference>
<dbReference type="PROSITE" id="PS51832">
    <property type="entry name" value="HD_GYP"/>
    <property type="match status" value="1"/>
</dbReference>
<gene>
    <name evidence="2" type="primary">rpfG_6</name>
    <name evidence="2" type="ORF">K227x_53550</name>
</gene>
<evidence type="ECO:0000259" key="1">
    <source>
        <dbReference type="PROSITE" id="PS51832"/>
    </source>
</evidence>
<protein>
    <submittedName>
        <fullName evidence="2">Cyclic di-GMP phosphodiesterase response regulator RpfG</fullName>
        <ecNumber evidence="2">3.1.4.52</ecNumber>
    </submittedName>
</protein>
<name>A0A517NIH1_9BACT</name>
<dbReference type="PANTHER" id="PTHR43155:SF2">
    <property type="entry name" value="CYCLIC DI-GMP PHOSPHODIESTERASE PA4108"/>
    <property type="match status" value="1"/>
</dbReference>
<dbReference type="GO" id="GO:0071111">
    <property type="term" value="F:cyclic-guanylate-specific phosphodiesterase activity"/>
    <property type="evidence" value="ECO:0007669"/>
    <property type="project" value="UniProtKB-EC"/>
</dbReference>
<dbReference type="AlphaFoldDB" id="A0A517NIH1"/>
<dbReference type="CDD" id="cd00077">
    <property type="entry name" value="HDc"/>
    <property type="match status" value="1"/>
</dbReference>
<dbReference type="OrthoDB" id="9759601at2"/>
<dbReference type="SUPFAM" id="SSF109604">
    <property type="entry name" value="HD-domain/PDEase-like"/>
    <property type="match status" value="1"/>
</dbReference>
<proteinExistence type="predicted"/>
<evidence type="ECO:0000313" key="3">
    <source>
        <dbReference type="Proteomes" id="UP000318538"/>
    </source>
</evidence>
<reference evidence="2 3" key="1">
    <citation type="submission" date="2019-02" db="EMBL/GenBank/DDBJ databases">
        <title>Deep-cultivation of Planctomycetes and their phenomic and genomic characterization uncovers novel biology.</title>
        <authorList>
            <person name="Wiegand S."/>
            <person name="Jogler M."/>
            <person name="Boedeker C."/>
            <person name="Pinto D."/>
            <person name="Vollmers J."/>
            <person name="Rivas-Marin E."/>
            <person name="Kohn T."/>
            <person name="Peeters S.H."/>
            <person name="Heuer A."/>
            <person name="Rast P."/>
            <person name="Oberbeckmann S."/>
            <person name="Bunk B."/>
            <person name="Jeske O."/>
            <person name="Meyerdierks A."/>
            <person name="Storesund J.E."/>
            <person name="Kallscheuer N."/>
            <person name="Luecker S."/>
            <person name="Lage O.M."/>
            <person name="Pohl T."/>
            <person name="Merkel B.J."/>
            <person name="Hornburger P."/>
            <person name="Mueller R.-W."/>
            <person name="Bruemmer F."/>
            <person name="Labrenz M."/>
            <person name="Spormann A.M."/>
            <person name="Op den Camp H."/>
            <person name="Overmann J."/>
            <person name="Amann R."/>
            <person name="Jetten M.S.M."/>
            <person name="Mascher T."/>
            <person name="Medema M.H."/>
            <person name="Devos D.P."/>
            <person name="Kaster A.-K."/>
            <person name="Ovreas L."/>
            <person name="Rohde M."/>
            <person name="Galperin M.Y."/>
            <person name="Jogler C."/>
        </authorList>
    </citation>
    <scope>NUCLEOTIDE SEQUENCE [LARGE SCALE GENOMIC DNA]</scope>
    <source>
        <strain evidence="2 3">K22_7</strain>
    </source>
</reference>
<keyword evidence="2" id="KW-0378">Hydrolase</keyword>
<dbReference type="KEGG" id="rlc:K227x_53550"/>
<dbReference type="EMBL" id="CP036525">
    <property type="protein sequence ID" value="QDT06931.1"/>
    <property type="molecule type" value="Genomic_DNA"/>
</dbReference>
<dbReference type="InterPro" id="IPR003607">
    <property type="entry name" value="HD/PDEase_dom"/>
</dbReference>
<dbReference type="Pfam" id="PF13487">
    <property type="entry name" value="HD_5"/>
    <property type="match status" value="1"/>
</dbReference>
<keyword evidence="3" id="KW-1185">Reference proteome</keyword>
<dbReference type="EC" id="3.1.4.52" evidence="2"/>
<dbReference type="RefSeq" id="WP_145174218.1">
    <property type="nucleotide sequence ID" value="NZ_CP036525.1"/>
</dbReference>
<dbReference type="InterPro" id="IPR037522">
    <property type="entry name" value="HD_GYP_dom"/>
</dbReference>
<evidence type="ECO:0000313" key="2">
    <source>
        <dbReference type="EMBL" id="QDT06931.1"/>
    </source>
</evidence>
<sequence>MSDYIPIFISTLEPNTIPGVDLFQREADGDRFVLYCADDHPIDEGGLARLRARGTKHLYVASGSRDLFQQYLRSLIEAPSRPGEVSVAARAGALSEVVRDVLDASFSAGDLGNTVAEASRWGALTAGIICSNSSAAAELFRVLHHDYATFTHSANVAFYAAMLAAKLGFSQHDIEQITTGGLLHDLGKLSIDDKILSKPGRLTEGEFRTVKMHPTWGLRQLGCRKDLSFGQLMMVYQHHERVDGEGYPVGILDDEIHDWAKICAVVDVFEAMTSFRPYRGPMPKQLALEIMEKDRSKAFDSEVLECWAKLTREICKF</sequence>
<accession>A0A517NIH1</accession>
<dbReference type="Proteomes" id="UP000318538">
    <property type="component" value="Chromosome"/>
</dbReference>
<dbReference type="PANTHER" id="PTHR43155">
    <property type="entry name" value="CYCLIC DI-GMP PHOSPHODIESTERASE PA4108-RELATED"/>
    <property type="match status" value="1"/>
</dbReference>